<gene>
    <name evidence="9" type="ORF">ELAC_1371</name>
</gene>
<keyword evidence="2" id="KW-0813">Transport</keyword>
<keyword evidence="3 7" id="KW-0812">Transmembrane</keyword>
<name>A0A0H5DQB9_9BACT</name>
<dbReference type="PANTHER" id="PTHR36964">
    <property type="entry name" value="PROTEIN-METHIONINE-SULFOXIDE REDUCTASE HEME-BINDING SUBUNIT MSRQ"/>
    <property type="match status" value="1"/>
</dbReference>
<evidence type="ECO:0000256" key="7">
    <source>
        <dbReference type="SAM" id="Phobius"/>
    </source>
</evidence>
<feature type="transmembrane region" description="Helical" evidence="7">
    <location>
        <begin position="34"/>
        <end position="55"/>
    </location>
</feature>
<keyword evidence="5" id="KW-0408">Iron</keyword>
<keyword evidence="10" id="KW-1185">Reference proteome</keyword>
<dbReference type="EMBL" id="CWGJ01000018">
    <property type="protein sequence ID" value="CRX38707.1"/>
    <property type="molecule type" value="Genomic_DNA"/>
</dbReference>
<accession>A0A0H5DQB9</accession>
<feature type="transmembrane region" description="Helical" evidence="7">
    <location>
        <begin position="147"/>
        <end position="180"/>
    </location>
</feature>
<evidence type="ECO:0000256" key="6">
    <source>
        <dbReference type="ARBA" id="ARBA00023136"/>
    </source>
</evidence>
<feature type="domain" description="Ferric oxidoreductase" evidence="8">
    <location>
        <begin position="39"/>
        <end position="150"/>
    </location>
</feature>
<evidence type="ECO:0000313" key="10">
    <source>
        <dbReference type="Proteomes" id="UP000220251"/>
    </source>
</evidence>
<evidence type="ECO:0000256" key="3">
    <source>
        <dbReference type="ARBA" id="ARBA00022692"/>
    </source>
</evidence>
<reference evidence="10" key="1">
    <citation type="submission" date="2015-06" db="EMBL/GenBank/DDBJ databases">
        <authorList>
            <person name="Bertelli C."/>
        </authorList>
    </citation>
    <scope>NUCLEOTIDE SEQUENCE [LARGE SCALE GENOMIC DNA]</scope>
    <source>
        <strain evidence="10">CRIB-30</strain>
    </source>
</reference>
<evidence type="ECO:0000256" key="2">
    <source>
        <dbReference type="ARBA" id="ARBA00022448"/>
    </source>
</evidence>
<dbReference type="GO" id="GO:0020037">
    <property type="term" value="F:heme binding"/>
    <property type="evidence" value="ECO:0007669"/>
    <property type="project" value="TreeGrafter"/>
</dbReference>
<dbReference type="Pfam" id="PF01794">
    <property type="entry name" value="Ferric_reduct"/>
    <property type="match status" value="1"/>
</dbReference>
<organism evidence="9 10">
    <name type="scientific">Estrella lausannensis</name>
    <dbReference type="NCBI Taxonomy" id="483423"/>
    <lineage>
        <taxon>Bacteria</taxon>
        <taxon>Pseudomonadati</taxon>
        <taxon>Chlamydiota</taxon>
        <taxon>Chlamydiia</taxon>
        <taxon>Parachlamydiales</taxon>
        <taxon>Candidatus Criblamydiaceae</taxon>
        <taxon>Estrella</taxon>
    </lineage>
</organism>
<evidence type="ECO:0000259" key="8">
    <source>
        <dbReference type="Pfam" id="PF01794"/>
    </source>
</evidence>
<dbReference type="GO" id="GO:0016679">
    <property type="term" value="F:oxidoreductase activity, acting on diphenols and related substances as donors"/>
    <property type="evidence" value="ECO:0007669"/>
    <property type="project" value="TreeGrafter"/>
</dbReference>
<protein>
    <submittedName>
        <fullName evidence="9">Conserved putative membrane protein</fullName>
    </submittedName>
</protein>
<evidence type="ECO:0000256" key="1">
    <source>
        <dbReference type="ARBA" id="ARBA00004141"/>
    </source>
</evidence>
<dbReference type="AlphaFoldDB" id="A0A0H5DQB9"/>
<keyword evidence="4 7" id="KW-1133">Transmembrane helix</keyword>
<dbReference type="RefSeq" id="WP_098038572.1">
    <property type="nucleotide sequence ID" value="NZ_CWGJ01000018.1"/>
</dbReference>
<evidence type="ECO:0000313" key="9">
    <source>
        <dbReference type="EMBL" id="CRX38707.1"/>
    </source>
</evidence>
<keyword evidence="6 7" id="KW-0472">Membrane</keyword>
<dbReference type="OrthoDB" id="9801223at2"/>
<sequence length="189" mass="21685">MSFPTNKLAWIVTQSTALLMLTILLIHPGSWPEIITYSGYFAVGYLVLTLSLNPLRFLFPRFQWIKNINRYRKELGVACFSHAAVHLTSFLVKRGGLSNALPYLAHPAIIPAIWIAFPLLFALALTSNQKSVQILSYPRWKRLHRKVYWAEAAVFIHMVLVGKWILALMLFIPLLLVQWLRKKGEKSGR</sequence>
<evidence type="ECO:0000256" key="4">
    <source>
        <dbReference type="ARBA" id="ARBA00022989"/>
    </source>
</evidence>
<feature type="transmembrane region" description="Helical" evidence="7">
    <location>
        <begin position="104"/>
        <end position="126"/>
    </location>
</feature>
<dbReference type="GO" id="GO:0010181">
    <property type="term" value="F:FMN binding"/>
    <property type="evidence" value="ECO:0007669"/>
    <property type="project" value="TreeGrafter"/>
</dbReference>
<dbReference type="InterPro" id="IPR013130">
    <property type="entry name" value="Fe3_Rdtase_TM_dom"/>
</dbReference>
<comment type="subcellular location">
    <subcellularLocation>
        <location evidence="1">Membrane</location>
        <topology evidence="1">Multi-pass membrane protein</topology>
    </subcellularLocation>
</comment>
<evidence type="ECO:0000256" key="5">
    <source>
        <dbReference type="ARBA" id="ARBA00023004"/>
    </source>
</evidence>
<dbReference type="InterPro" id="IPR022837">
    <property type="entry name" value="MsrQ-like"/>
</dbReference>
<proteinExistence type="predicted"/>
<feature type="transmembrane region" description="Helical" evidence="7">
    <location>
        <begin position="7"/>
        <end position="28"/>
    </location>
</feature>
<dbReference type="GO" id="GO:0005886">
    <property type="term" value="C:plasma membrane"/>
    <property type="evidence" value="ECO:0007669"/>
    <property type="project" value="TreeGrafter"/>
</dbReference>
<dbReference type="PANTHER" id="PTHR36964:SF1">
    <property type="entry name" value="PROTEIN-METHIONINE-SULFOXIDE REDUCTASE HEME-BINDING SUBUNIT MSRQ"/>
    <property type="match status" value="1"/>
</dbReference>
<dbReference type="Proteomes" id="UP000220251">
    <property type="component" value="Unassembled WGS sequence"/>
</dbReference>